<keyword evidence="5" id="KW-1185">Reference proteome</keyword>
<accession>A0A371HPI7</accession>
<evidence type="ECO:0000313" key="4">
    <source>
        <dbReference type="EMBL" id="RDY04721.1"/>
    </source>
</evidence>
<dbReference type="InterPro" id="IPR054722">
    <property type="entry name" value="PolX-like_BBD"/>
</dbReference>
<protein>
    <recommendedName>
        <fullName evidence="6">Copia protein</fullName>
    </recommendedName>
</protein>
<feature type="domain" description="Retrovirus-related Pol polyprotein from transposon TNT 1-94-like beta-barrel" evidence="2">
    <location>
        <begin position="1"/>
        <end position="40"/>
    </location>
</feature>
<evidence type="ECO:0000313" key="5">
    <source>
        <dbReference type="Proteomes" id="UP000257109"/>
    </source>
</evidence>
<reference evidence="4" key="1">
    <citation type="submission" date="2018-05" db="EMBL/GenBank/DDBJ databases">
        <title>Draft genome of Mucuna pruriens seed.</title>
        <authorList>
            <person name="Nnadi N.E."/>
            <person name="Vos R."/>
            <person name="Hasami M.H."/>
            <person name="Devisetty U.K."/>
            <person name="Aguiy J.C."/>
        </authorList>
    </citation>
    <scope>NUCLEOTIDE SEQUENCE [LARGE SCALE GENOMIC DNA]</scope>
    <source>
        <strain evidence="4">JCA_2017</strain>
    </source>
</reference>
<feature type="domain" description="Retroviral polymerase SH3-like" evidence="3">
    <location>
        <begin position="41"/>
        <end position="102"/>
    </location>
</feature>
<dbReference type="EMBL" id="QJKJ01002028">
    <property type="protein sequence ID" value="RDY04721.1"/>
    <property type="molecule type" value="Genomic_DNA"/>
</dbReference>
<evidence type="ECO:0000256" key="1">
    <source>
        <dbReference type="SAM" id="MobiDB-lite"/>
    </source>
</evidence>
<sequence>MCGKREFFSDLDESFREKVKLGYNSSMNVMGKGTVRILINAHVHIPNCKRSKFDDKSNKCVFLGVSEESKAYKLYDPFSQKIIVSRDVVFEEDKSWDWDKSHTEAILVDLNWDDNEKELDRHYDEAKTITNDDNEERETDGLNEECSSNSSESENLSPEHLDEQTR</sequence>
<evidence type="ECO:0000259" key="2">
    <source>
        <dbReference type="Pfam" id="PF22936"/>
    </source>
</evidence>
<organism evidence="4 5">
    <name type="scientific">Mucuna pruriens</name>
    <name type="common">Velvet bean</name>
    <name type="synonym">Dolichos pruriens</name>
    <dbReference type="NCBI Taxonomy" id="157652"/>
    <lineage>
        <taxon>Eukaryota</taxon>
        <taxon>Viridiplantae</taxon>
        <taxon>Streptophyta</taxon>
        <taxon>Embryophyta</taxon>
        <taxon>Tracheophyta</taxon>
        <taxon>Spermatophyta</taxon>
        <taxon>Magnoliopsida</taxon>
        <taxon>eudicotyledons</taxon>
        <taxon>Gunneridae</taxon>
        <taxon>Pentapetalae</taxon>
        <taxon>rosids</taxon>
        <taxon>fabids</taxon>
        <taxon>Fabales</taxon>
        <taxon>Fabaceae</taxon>
        <taxon>Papilionoideae</taxon>
        <taxon>50 kb inversion clade</taxon>
        <taxon>NPAAA clade</taxon>
        <taxon>indigoferoid/millettioid clade</taxon>
        <taxon>Phaseoleae</taxon>
        <taxon>Mucuna</taxon>
    </lineage>
</organism>
<feature type="non-terminal residue" evidence="4">
    <location>
        <position position="1"/>
    </location>
</feature>
<feature type="compositionally biased region" description="Low complexity" evidence="1">
    <location>
        <begin position="144"/>
        <end position="156"/>
    </location>
</feature>
<feature type="compositionally biased region" description="Basic and acidic residues" evidence="1">
    <location>
        <begin position="157"/>
        <end position="166"/>
    </location>
</feature>
<name>A0A371HPI7_MUCPR</name>
<evidence type="ECO:0000259" key="3">
    <source>
        <dbReference type="Pfam" id="PF25597"/>
    </source>
</evidence>
<comment type="caution">
    <text evidence="4">The sequence shown here is derived from an EMBL/GenBank/DDBJ whole genome shotgun (WGS) entry which is preliminary data.</text>
</comment>
<dbReference type="InterPro" id="IPR057670">
    <property type="entry name" value="SH3_retrovirus"/>
</dbReference>
<dbReference type="OrthoDB" id="1113347at2759"/>
<proteinExistence type="predicted"/>
<dbReference type="Pfam" id="PF22936">
    <property type="entry name" value="Pol_BBD"/>
    <property type="match status" value="1"/>
</dbReference>
<evidence type="ECO:0008006" key="6">
    <source>
        <dbReference type="Google" id="ProtNLM"/>
    </source>
</evidence>
<dbReference type="Pfam" id="PF25597">
    <property type="entry name" value="SH3_retrovirus"/>
    <property type="match status" value="1"/>
</dbReference>
<gene>
    <name evidence="4" type="ORF">CR513_11543</name>
</gene>
<dbReference type="AlphaFoldDB" id="A0A371HPI7"/>
<dbReference type="Proteomes" id="UP000257109">
    <property type="component" value="Unassembled WGS sequence"/>
</dbReference>
<feature type="compositionally biased region" description="Acidic residues" evidence="1">
    <location>
        <begin position="132"/>
        <end position="143"/>
    </location>
</feature>
<feature type="region of interest" description="Disordered" evidence="1">
    <location>
        <begin position="124"/>
        <end position="166"/>
    </location>
</feature>